<dbReference type="SUPFAM" id="SSF53254">
    <property type="entry name" value="Phosphoglycerate mutase-like"/>
    <property type="match status" value="1"/>
</dbReference>
<dbReference type="EMBL" id="CVMT01000005">
    <property type="protein sequence ID" value="CRG89008.1"/>
    <property type="molecule type" value="Genomic_DNA"/>
</dbReference>
<dbReference type="Pfam" id="PF00300">
    <property type="entry name" value="His_Phos_1"/>
    <property type="match status" value="1"/>
</dbReference>
<reference evidence="5 6" key="1">
    <citation type="submission" date="2015-04" db="EMBL/GenBank/DDBJ databases">
        <authorList>
            <person name="Syromyatnikov M.Y."/>
            <person name="Popov V.N."/>
        </authorList>
    </citation>
    <scope>NUCLEOTIDE SEQUENCE [LARGE SCALE GENOMIC DNA]</scope>
    <source>
        <strain evidence="5">WF-38-12</strain>
    </source>
</reference>
<dbReference type="STRING" id="28573.A0A0U1M0D1"/>
<feature type="binding site" evidence="3">
    <location>
        <begin position="7"/>
        <end position="14"/>
    </location>
    <ligand>
        <name>substrate</name>
    </ligand>
</feature>
<evidence type="ECO:0000313" key="6">
    <source>
        <dbReference type="Proteomes" id="UP000054383"/>
    </source>
</evidence>
<organism evidence="5 6">
    <name type="scientific">Talaromyces islandicus</name>
    <name type="common">Penicillium islandicum</name>
    <dbReference type="NCBI Taxonomy" id="28573"/>
    <lineage>
        <taxon>Eukaryota</taxon>
        <taxon>Fungi</taxon>
        <taxon>Dikarya</taxon>
        <taxon>Ascomycota</taxon>
        <taxon>Pezizomycotina</taxon>
        <taxon>Eurotiomycetes</taxon>
        <taxon>Eurotiomycetidae</taxon>
        <taxon>Eurotiales</taxon>
        <taxon>Trichocomaceae</taxon>
        <taxon>Talaromyces</taxon>
        <taxon>Talaromyces sect. Islandici</taxon>
    </lineage>
</organism>
<gene>
    <name evidence="5" type="ORF">PISL3812_06043</name>
</gene>
<evidence type="ECO:0000256" key="1">
    <source>
        <dbReference type="ARBA" id="ARBA00022801"/>
    </source>
</evidence>
<feature type="region of interest" description="Disordered" evidence="4">
    <location>
        <begin position="240"/>
        <end position="261"/>
    </location>
</feature>
<feature type="active site" description="Tele-phosphohistidine intermediate" evidence="2">
    <location>
        <position position="8"/>
    </location>
</feature>
<evidence type="ECO:0000256" key="2">
    <source>
        <dbReference type="PIRSR" id="PIRSR613078-1"/>
    </source>
</evidence>
<dbReference type="PANTHER" id="PTHR46517">
    <property type="entry name" value="FRUCTOSE-2,6-BISPHOSPHATASE TIGAR"/>
    <property type="match status" value="1"/>
</dbReference>
<dbReference type="CDD" id="cd07067">
    <property type="entry name" value="HP_PGM_like"/>
    <property type="match status" value="1"/>
</dbReference>
<feature type="binding site" evidence="3">
    <location>
        <position position="59"/>
    </location>
    <ligand>
        <name>substrate</name>
    </ligand>
</feature>
<evidence type="ECO:0000256" key="4">
    <source>
        <dbReference type="SAM" id="MobiDB-lite"/>
    </source>
</evidence>
<dbReference type="AlphaFoldDB" id="A0A0U1M0D1"/>
<dbReference type="PANTHER" id="PTHR46517:SF1">
    <property type="entry name" value="FRUCTOSE-2,6-BISPHOSPHATASE TIGAR"/>
    <property type="match status" value="1"/>
</dbReference>
<dbReference type="GO" id="GO:0043456">
    <property type="term" value="P:regulation of pentose-phosphate shunt"/>
    <property type="evidence" value="ECO:0007669"/>
    <property type="project" value="TreeGrafter"/>
</dbReference>
<proteinExistence type="predicted"/>
<sequence length="261" mass="28486">MKVFLIRHAETVHNVGQAWAGTTDSPLTSHGFLQIERLAQYFASTQTCFSHVFSSDLQRAVATAEGINNGTAQLTLTGLLQEQHFGSREGTGFRRPRHNHEQHDAGFVPAETELAMRARANAFLNNYFLPVVFDAGTSSTSQAVAIVAHGIILRVLWDCLTQLFPPGTVKPSPTLEGGRAGNVPTPFWSNTGFMELSIEPDAAAPWDTASSSSVLSGWSVTVLSINSKLHLADLRRTRGGIGSMQHDTSQKRIDSFFRPRP</sequence>
<protein>
    <recommendedName>
        <fullName evidence="7">Phosphoglycerate mutase family protein</fullName>
    </recommendedName>
</protein>
<keyword evidence="6" id="KW-1185">Reference proteome</keyword>
<feature type="active site" description="Proton donor/acceptor" evidence="2">
    <location>
        <position position="82"/>
    </location>
</feature>
<evidence type="ECO:0000256" key="3">
    <source>
        <dbReference type="PIRSR" id="PIRSR613078-2"/>
    </source>
</evidence>
<feature type="compositionally biased region" description="Basic and acidic residues" evidence="4">
    <location>
        <begin position="248"/>
        <end position="261"/>
    </location>
</feature>
<dbReference type="InterPro" id="IPR051695">
    <property type="entry name" value="Phosphoglycerate_Mutase"/>
</dbReference>
<keyword evidence="1" id="KW-0378">Hydrolase</keyword>
<dbReference type="OrthoDB" id="354304at2759"/>
<dbReference type="Proteomes" id="UP000054383">
    <property type="component" value="Unassembled WGS sequence"/>
</dbReference>
<dbReference type="OMA" id="DFNRHEH"/>
<dbReference type="GO" id="GO:0005829">
    <property type="term" value="C:cytosol"/>
    <property type="evidence" value="ECO:0007669"/>
    <property type="project" value="TreeGrafter"/>
</dbReference>
<dbReference type="GO" id="GO:0004331">
    <property type="term" value="F:fructose-2,6-bisphosphate 2-phosphatase activity"/>
    <property type="evidence" value="ECO:0007669"/>
    <property type="project" value="TreeGrafter"/>
</dbReference>
<dbReference type="InterPro" id="IPR029033">
    <property type="entry name" value="His_PPase_superfam"/>
</dbReference>
<name>A0A0U1M0D1_TALIS</name>
<dbReference type="SMART" id="SM00855">
    <property type="entry name" value="PGAM"/>
    <property type="match status" value="1"/>
</dbReference>
<accession>A0A0U1M0D1</accession>
<dbReference type="InterPro" id="IPR013078">
    <property type="entry name" value="His_Pase_superF_clade-1"/>
</dbReference>
<dbReference type="GO" id="GO:0045820">
    <property type="term" value="P:negative regulation of glycolytic process"/>
    <property type="evidence" value="ECO:0007669"/>
    <property type="project" value="TreeGrafter"/>
</dbReference>
<dbReference type="Gene3D" id="3.40.50.1240">
    <property type="entry name" value="Phosphoglycerate mutase-like"/>
    <property type="match status" value="1"/>
</dbReference>
<evidence type="ECO:0008006" key="7">
    <source>
        <dbReference type="Google" id="ProtNLM"/>
    </source>
</evidence>
<evidence type="ECO:0000313" key="5">
    <source>
        <dbReference type="EMBL" id="CRG89008.1"/>
    </source>
</evidence>